<organism evidence="2 3">
    <name type="scientific">Musa balbisiana</name>
    <name type="common">Banana</name>
    <dbReference type="NCBI Taxonomy" id="52838"/>
    <lineage>
        <taxon>Eukaryota</taxon>
        <taxon>Viridiplantae</taxon>
        <taxon>Streptophyta</taxon>
        <taxon>Embryophyta</taxon>
        <taxon>Tracheophyta</taxon>
        <taxon>Spermatophyta</taxon>
        <taxon>Magnoliopsida</taxon>
        <taxon>Liliopsida</taxon>
        <taxon>Zingiberales</taxon>
        <taxon>Musaceae</taxon>
        <taxon>Musa</taxon>
    </lineage>
</organism>
<proteinExistence type="predicted"/>
<sequence length="78" mass="8692">MRPTAFEETSKISSTDVVVPSDQNPSFLRSDQDLCSDYDCSGSVDSLYTRQQSTNLLRLTAAQHSHQRLWSIDLPASS</sequence>
<keyword evidence="3" id="KW-1185">Reference proteome</keyword>
<evidence type="ECO:0000313" key="3">
    <source>
        <dbReference type="Proteomes" id="UP000317650"/>
    </source>
</evidence>
<feature type="compositionally biased region" description="Polar residues" evidence="1">
    <location>
        <begin position="11"/>
        <end position="24"/>
    </location>
</feature>
<dbReference type="EMBL" id="PYDT01000001">
    <property type="protein sequence ID" value="THU71566.1"/>
    <property type="molecule type" value="Genomic_DNA"/>
</dbReference>
<dbReference type="Proteomes" id="UP000317650">
    <property type="component" value="Chromosome 4"/>
</dbReference>
<evidence type="ECO:0000313" key="2">
    <source>
        <dbReference type="EMBL" id="THU71566.1"/>
    </source>
</evidence>
<accession>A0A4S8K966</accession>
<gene>
    <name evidence="2" type="ORF">C4D60_Mb04t02790</name>
</gene>
<name>A0A4S8K966_MUSBA</name>
<feature type="region of interest" description="Disordered" evidence="1">
    <location>
        <begin position="1"/>
        <end position="24"/>
    </location>
</feature>
<reference evidence="2 3" key="1">
    <citation type="journal article" date="2019" name="Nat. Plants">
        <title>Genome sequencing of Musa balbisiana reveals subgenome evolution and function divergence in polyploid bananas.</title>
        <authorList>
            <person name="Yao X."/>
        </authorList>
    </citation>
    <scope>NUCLEOTIDE SEQUENCE [LARGE SCALE GENOMIC DNA]</scope>
    <source>
        <strain evidence="3">cv. DH-PKW</strain>
        <tissue evidence="2">Leaves</tissue>
    </source>
</reference>
<dbReference type="AlphaFoldDB" id="A0A4S8K966"/>
<comment type="caution">
    <text evidence="2">The sequence shown here is derived from an EMBL/GenBank/DDBJ whole genome shotgun (WGS) entry which is preliminary data.</text>
</comment>
<evidence type="ECO:0000256" key="1">
    <source>
        <dbReference type="SAM" id="MobiDB-lite"/>
    </source>
</evidence>
<protein>
    <submittedName>
        <fullName evidence="2">Uncharacterized protein</fullName>
    </submittedName>
</protein>